<dbReference type="PRINTS" id="PR00111">
    <property type="entry name" value="ABHYDROLASE"/>
</dbReference>
<protein>
    <submittedName>
        <fullName evidence="3">Alpha/beta hydrolase</fullName>
    </submittedName>
</protein>
<evidence type="ECO:0000256" key="1">
    <source>
        <dbReference type="ARBA" id="ARBA00022801"/>
    </source>
</evidence>
<feature type="domain" description="AB hydrolase-1" evidence="2">
    <location>
        <begin position="33"/>
        <end position="279"/>
    </location>
</feature>
<dbReference type="InterPro" id="IPR000073">
    <property type="entry name" value="AB_hydrolase_1"/>
</dbReference>
<dbReference type="PANTHER" id="PTHR43329">
    <property type="entry name" value="EPOXIDE HYDROLASE"/>
    <property type="match status" value="1"/>
</dbReference>
<reference evidence="3 4" key="1">
    <citation type="submission" date="2018-04" db="EMBL/GenBank/DDBJ databases">
        <title>Polynucleobacter sp. UH21B genome.</title>
        <authorList>
            <person name="Hahn M.W."/>
        </authorList>
    </citation>
    <scope>NUCLEOTIDE SEQUENCE [LARGE SCALE GENOMIC DNA]</scope>
    <source>
        <strain evidence="3 4">MWH-UH21B</strain>
    </source>
</reference>
<dbReference type="GO" id="GO:0016787">
    <property type="term" value="F:hydrolase activity"/>
    <property type="evidence" value="ECO:0007669"/>
    <property type="project" value="UniProtKB-KW"/>
</dbReference>
<dbReference type="AlphaFoldDB" id="A0A6M9PQJ5"/>
<dbReference type="InterPro" id="IPR029058">
    <property type="entry name" value="AB_hydrolase_fold"/>
</dbReference>
<evidence type="ECO:0000313" key="4">
    <source>
        <dbReference type="Proteomes" id="UP000503312"/>
    </source>
</evidence>
<dbReference type="EMBL" id="CP028942">
    <property type="protein sequence ID" value="QKM64654.1"/>
    <property type="molecule type" value="Genomic_DNA"/>
</dbReference>
<organism evidence="3 4">
    <name type="scientific">Polynucleobacter tropicus</name>
    <dbReference type="NCBI Taxonomy" id="1743174"/>
    <lineage>
        <taxon>Bacteria</taxon>
        <taxon>Pseudomonadati</taxon>
        <taxon>Pseudomonadota</taxon>
        <taxon>Betaproteobacteria</taxon>
        <taxon>Burkholderiales</taxon>
        <taxon>Burkholderiaceae</taxon>
        <taxon>Polynucleobacter</taxon>
    </lineage>
</organism>
<dbReference type="SUPFAM" id="SSF53474">
    <property type="entry name" value="alpha/beta-Hydrolases"/>
    <property type="match status" value="1"/>
</dbReference>
<gene>
    <name evidence="3" type="ORF">DCO17_05045</name>
</gene>
<keyword evidence="1 3" id="KW-0378">Hydrolase</keyword>
<dbReference type="Proteomes" id="UP000503312">
    <property type="component" value="Chromosome"/>
</dbReference>
<evidence type="ECO:0000259" key="2">
    <source>
        <dbReference type="Pfam" id="PF00561"/>
    </source>
</evidence>
<evidence type="ECO:0000313" key="3">
    <source>
        <dbReference type="EMBL" id="QKM64654.1"/>
    </source>
</evidence>
<dbReference type="InterPro" id="IPR000639">
    <property type="entry name" value="Epox_hydrolase-like"/>
</dbReference>
<keyword evidence="4" id="KW-1185">Reference proteome</keyword>
<accession>A0A6M9PQJ5</accession>
<sequence>MAITFPGFEQKLVTVSSDDGPIEIACMVGGAGPALLLLHGFPQTKAIWHQVAPELAKSFTVVAADLRGYGASSKPHGRSDHSTYSKRSMAKDQHDLMNALGHKQFFVLGHDRGARVSHRLAMDFPQCVRKLMLLDISPTLTMYEKTTMAFAKGYWHWFFLIQPEPVPETMIGANPEYWLKNHMGRHAGTGIFSPDRWSEYLSGASNPQSMHAMCEDYRAAASIDLVHDRADRKDGRKLEMPVRVLWGEHGLVNQCFTPVDDWQAVSDEVVTGRAVACGHYIPEELPELVIQEAKAFFH</sequence>
<name>A0A6M9PQJ5_9BURK</name>
<proteinExistence type="predicted"/>
<dbReference type="Gene3D" id="3.40.50.1820">
    <property type="entry name" value="alpha/beta hydrolase"/>
    <property type="match status" value="1"/>
</dbReference>
<dbReference type="Pfam" id="PF00561">
    <property type="entry name" value="Abhydrolase_1"/>
    <property type="match status" value="1"/>
</dbReference>
<dbReference type="KEGG" id="ptrp:DCO17_05045"/>
<dbReference type="PRINTS" id="PR00412">
    <property type="entry name" value="EPOXHYDRLASE"/>
</dbReference>
<dbReference type="RefSeq" id="WP_173955695.1">
    <property type="nucleotide sequence ID" value="NZ_CP028942.1"/>
</dbReference>